<feature type="binding site" evidence="5">
    <location>
        <begin position="353"/>
        <end position="354"/>
    </location>
    <ligand>
        <name>substrate</name>
    </ligand>
</feature>
<keyword evidence="3" id="KW-0808">Transferase</keyword>
<dbReference type="Gene3D" id="2.60.420.10">
    <property type="entry name" value="Maltose phosphorylase, domain 3"/>
    <property type="match status" value="1"/>
</dbReference>
<dbReference type="Gene3D" id="1.50.10.10">
    <property type="match status" value="1"/>
</dbReference>
<evidence type="ECO:0000259" key="6">
    <source>
        <dbReference type="Pfam" id="PF03632"/>
    </source>
</evidence>
<dbReference type="Pfam" id="PF03636">
    <property type="entry name" value="Glyco_hydro_65N"/>
    <property type="match status" value="1"/>
</dbReference>
<dbReference type="RefSeq" id="WP_138324779.1">
    <property type="nucleotide sequence ID" value="NZ_VCDI01000001.1"/>
</dbReference>
<keyword evidence="9" id="KW-0378">Hydrolase</keyword>
<dbReference type="SUPFAM" id="SSF48208">
    <property type="entry name" value="Six-hairpin glycosidases"/>
    <property type="match status" value="1"/>
</dbReference>
<feature type="active site" description="Proton donor" evidence="4">
    <location>
        <position position="492"/>
    </location>
</feature>
<sequence length="784" mass="84294">MIAPSAPGLAGTPDPDPAWALTTDGFDALREGSLESRYAIGNGLIGVRGARAATRGSRWLAPPRTYVAGLFDTPERSASSSQQDEAVSPGLVPAADWLHVRVLLDGHALLRHPAEVTAHRMTLDMRGGALLSRFEHQHRDRDGGNPLRLLVHTLRLTSQADRSIGLQVIEIEVLDGEAAISFEASFEGVELGLVPERIGDGLGEWRTHTGGHRLAIATRASLAIDGGIRPPSGTGPLRSTWQWRCLAGEQIRFERTVAVVRSDGPQPDPGTAATRRLANASDLGTAAVMAAHRLAWDARWTCSAVEVGGDPAAQRALRFALYHLNSAANPDDGHVSIGARALTGDGYRGHVFWDTEIYLLPFYSLTWPAAARAMLMYRYRTLDGARAKAAGMGWQGALYAWESADSGAEATPLHAVAADHAVIDILCGKQEQHISADVAFAVWQYWQATGDEAFLLEAGAEILLETARFWSSRARLEADGRSHIRGVIGPDEYHEHVDDSAFTNVMARWNIRTGLATASLLRDRWPGRWASLSAALGLEAEELARWGTTGATIVTGLDPATGLYEQFAGYNELEQIDLADYAGRSVAMDMILGRERIGRSQVVKQADIVALLGLLPQEFAGASGLANFRFYEPRCSHGSSLSRAMHAFVAARLGLSDLALRYFRETADIDLGDNQVACDGGIHIAALGGIWLTAVFGFAGLSLTDDGVALDPQLPPQWTSLAFSVQRGRCDLHISIGTGVDVAMQGPVTLTLRYRGAVHVLQPGQTLHLDSIASADRPAAGVVR</sequence>
<accession>A0A5R9JAA1</accession>
<dbReference type="InterPro" id="IPR005196">
    <property type="entry name" value="Glyco_hydro_65_N"/>
</dbReference>
<dbReference type="PANTHER" id="PTHR11051:SF8">
    <property type="entry name" value="PROTEIN-GLUCOSYLGALACTOSYLHYDROXYLYSINE GLUCOSIDASE"/>
    <property type="match status" value="1"/>
</dbReference>
<feature type="domain" description="Glycoside hydrolase family 65 C-terminal" evidence="7">
    <location>
        <begin position="703"/>
        <end position="760"/>
    </location>
</feature>
<dbReference type="InterPro" id="IPR008928">
    <property type="entry name" value="6-hairpin_glycosidase_sf"/>
</dbReference>
<dbReference type="InterPro" id="IPR012341">
    <property type="entry name" value="6hp_glycosidase-like_sf"/>
</dbReference>
<dbReference type="OrthoDB" id="414934at2"/>
<dbReference type="InterPro" id="IPR005194">
    <property type="entry name" value="Glyco_hydro_65_C"/>
</dbReference>
<dbReference type="GO" id="GO:0005975">
    <property type="term" value="P:carbohydrate metabolic process"/>
    <property type="evidence" value="ECO:0007669"/>
    <property type="project" value="InterPro"/>
</dbReference>
<dbReference type="AlphaFoldDB" id="A0A5R9JAA1"/>
<dbReference type="GO" id="GO:0030246">
    <property type="term" value="F:carbohydrate binding"/>
    <property type="evidence" value="ECO:0007669"/>
    <property type="project" value="InterPro"/>
</dbReference>
<dbReference type="Pfam" id="PF03632">
    <property type="entry name" value="Glyco_hydro_65m"/>
    <property type="match status" value="1"/>
</dbReference>
<feature type="domain" description="Glycoside hydrolase family 65 N-terminal" evidence="8">
    <location>
        <begin position="22"/>
        <end position="262"/>
    </location>
</feature>
<dbReference type="PANTHER" id="PTHR11051">
    <property type="entry name" value="GLYCOSYL HYDROLASE-RELATED"/>
    <property type="match status" value="1"/>
</dbReference>
<dbReference type="Pfam" id="PF03633">
    <property type="entry name" value="Glyco_hydro_65C"/>
    <property type="match status" value="1"/>
</dbReference>
<proteinExistence type="inferred from homology"/>
<organism evidence="9 10">
    <name type="scientific">Lichenicoccus roseus</name>
    <dbReference type="NCBI Taxonomy" id="2683649"/>
    <lineage>
        <taxon>Bacteria</taxon>
        <taxon>Pseudomonadati</taxon>
        <taxon>Pseudomonadota</taxon>
        <taxon>Alphaproteobacteria</taxon>
        <taxon>Acetobacterales</taxon>
        <taxon>Acetobacteraceae</taxon>
        <taxon>Lichenicoccus</taxon>
    </lineage>
</organism>
<dbReference type="GO" id="GO:0016757">
    <property type="term" value="F:glycosyltransferase activity"/>
    <property type="evidence" value="ECO:0007669"/>
    <property type="project" value="UniProtKB-KW"/>
</dbReference>
<dbReference type="InterPro" id="IPR037018">
    <property type="entry name" value="GH65_N"/>
</dbReference>
<keyword evidence="10" id="KW-1185">Reference proteome</keyword>
<comment type="similarity">
    <text evidence="1">Belongs to the glycosyl hydrolase 65 family.</text>
</comment>
<protein>
    <submittedName>
        <fullName evidence="9">Glycoside hydrolase family 65 protein</fullName>
    </submittedName>
</protein>
<dbReference type="Gene3D" id="2.70.98.40">
    <property type="entry name" value="Glycoside hydrolase, family 65, N-terminal domain"/>
    <property type="match status" value="1"/>
</dbReference>
<dbReference type="EMBL" id="VCDI01000001">
    <property type="protein sequence ID" value="TLU74530.1"/>
    <property type="molecule type" value="Genomic_DNA"/>
</dbReference>
<evidence type="ECO:0000313" key="9">
    <source>
        <dbReference type="EMBL" id="TLU74530.1"/>
    </source>
</evidence>
<comment type="caution">
    <text evidence="9">The sequence shown here is derived from an EMBL/GenBank/DDBJ whole genome shotgun (WGS) entry which is preliminary data.</text>
</comment>
<feature type="binding site" evidence="5">
    <location>
        <begin position="604"/>
        <end position="605"/>
    </location>
    <ligand>
        <name>substrate</name>
    </ligand>
</feature>
<evidence type="ECO:0000256" key="4">
    <source>
        <dbReference type="PIRSR" id="PIRSR036289-50"/>
    </source>
</evidence>
<dbReference type="InterPro" id="IPR017045">
    <property type="entry name" value="Malt_Pase/Glycosyl_Hdrlase"/>
</dbReference>
<feature type="domain" description="Glycoside hydrolase family 65 central catalytic" evidence="6">
    <location>
        <begin position="318"/>
        <end position="691"/>
    </location>
</feature>
<evidence type="ECO:0000259" key="7">
    <source>
        <dbReference type="Pfam" id="PF03633"/>
    </source>
</evidence>
<evidence type="ECO:0000256" key="3">
    <source>
        <dbReference type="ARBA" id="ARBA00022679"/>
    </source>
</evidence>
<dbReference type="InterPro" id="IPR011013">
    <property type="entry name" value="Gal_mutarotase_sf_dom"/>
</dbReference>
<name>A0A5R9JAA1_9PROT</name>
<dbReference type="GO" id="GO:0004553">
    <property type="term" value="F:hydrolase activity, hydrolyzing O-glycosyl compounds"/>
    <property type="evidence" value="ECO:0007669"/>
    <property type="project" value="TreeGrafter"/>
</dbReference>
<dbReference type="PIRSF" id="PIRSF036289">
    <property type="entry name" value="Glycosyl_hydrolase_malt_phosph"/>
    <property type="match status" value="1"/>
</dbReference>
<dbReference type="SUPFAM" id="SSF74650">
    <property type="entry name" value="Galactose mutarotase-like"/>
    <property type="match status" value="1"/>
</dbReference>
<reference evidence="9 10" key="1">
    <citation type="submission" date="2019-05" db="EMBL/GenBank/DDBJ databases">
        <authorList>
            <person name="Pankratov T."/>
            <person name="Grouzdev D."/>
        </authorList>
    </citation>
    <scope>NUCLEOTIDE SEQUENCE [LARGE SCALE GENOMIC DNA]</scope>
    <source>
        <strain evidence="9 10">KEBCLARHB70R</strain>
    </source>
</reference>
<evidence type="ECO:0000259" key="8">
    <source>
        <dbReference type="Pfam" id="PF03636"/>
    </source>
</evidence>
<evidence type="ECO:0000256" key="5">
    <source>
        <dbReference type="PIRSR" id="PIRSR036289-51"/>
    </source>
</evidence>
<evidence type="ECO:0000256" key="1">
    <source>
        <dbReference type="ARBA" id="ARBA00006768"/>
    </source>
</evidence>
<keyword evidence="2" id="KW-0328">Glycosyltransferase</keyword>
<dbReference type="InterPro" id="IPR005195">
    <property type="entry name" value="Glyco_hydro_65_M"/>
</dbReference>
<gene>
    <name evidence="9" type="ORF">FE263_04995</name>
</gene>
<evidence type="ECO:0000256" key="2">
    <source>
        <dbReference type="ARBA" id="ARBA00022676"/>
    </source>
</evidence>
<dbReference type="Proteomes" id="UP000305654">
    <property type="component" value="Unassembled WGS sequence"/>
</dbReference>
<evidence type="ECO:0000313" key="10">
    <source>
        <dbReference type="Proteomes" id="UP000305654"/>
    </source>
</evidence>